<feature type="transmembrane region" description="Helical" evidence="1">
    <location>
        <begin position="111"/>
        <end position="130"/>
    </location>
</feature>
<dbReference type="OrthoDB" id="5457281at2"/>
<dbReference type="AlphaFoldDB" id="A0A4V5NYL5"/>
<name>A0A4V5NYL5_9GAMM</name>
<feature type="transmembrane region" description="Helical" evidence="1">
    <location>
        <begin position="207"/>
        <end position="228"/>
    </location>
</feature>
<feature type="transmembrane region" description="Helical" evidence="1">
    <location>
        <begin position="234"/>
        <end position="251"/>
    </location>
</feature>
<evidence type="ECO:0000256" key="1">
    <source>
        <dbReference type="SAM" id="Phobius"/>
    </source>
</evidence>
<proteinExistence type="predicted"/>
<accession>A0A4V5NYL5</accession>
<dbReference type="RefSeq" id="WP_136863549.1">
    <property type="nucleotide sequence ID" value="NZ_SWCJ01000007.1"/>
</dbReference>
<organism evidence="2 3">
    <name type="scientific">Ferrimonas aestuarii</name>
    <dbReference type="NCBI Taxonomy" id="2569539"/>
    <lineage>
        <taxon>Bacteria</taxon>
        <taxon>Pseudomonadati</taxon>
        <taxon>Pseudomonadota</taxon>
        <taxon>Gammaproteobacteria</taxon>
        <taxon>Alteromonadales</taxon>
        <taxon>Ferrimonadaceae</taxon>
        <taxon>Ferrimonas</taxon>
    </lineage>
</organism>
<reference evidence="2 3" key="1">
    <citation type="submission" date="2019-04" db="EMBL/GenBank/DDBJ databases">
        <authorList>
            <person name="Hwang J.C."/>
        </authorList>
    </citation>
    <scope>NUCLEOTIDE SEQUENCE [LARGE SCALE GENOMIC DNA]</scope>
    <source>
        <strain evidence="2 3">IMCC35002</strain>
    </source>
</reference>
<keyword evidence="1" id="KW-1133">Transmembrane helix</keyword>
<feature type="transmembrane region" description="Helical" evidence="1">
    <location>
        <begin position="58"/>
        <end position="80"/>
    </location>
</feature>
<feature type="transmembrane region" description="Helical" evidence="1">
    <location>
        <begin position="87"/>
        <end position="105"/>
    </location>
</feature>
<evidence type="ECO:0000313" key="3">
    <source>
        <dbReference type="Proteomes" id="UP000305675"/>
    </source>
</evidence>
<sequence length="265" mass="28321">MLIFFKVLAAVAAVVGLAWLAERVGPRIAGVLSGYPLGTAIVLFFYGIEHGADYASEAALYGLLGLAATTGYCVVFTLLADRMQIKSWWPMVLSVAALASFAAVAQSLPPLGVYGALVATVVALLAIYLCRDVKEPEFVAVKPSKAMIWGRALLAAVIVLIITALSHWLPKSLAGVMAAFPVTLFPLMLLLRLDYDNRPVMVLAKHYPFGVGSLIVYGLAVYACYPLLGVTLGTGAALGLATLYLMLYLAWRQRAKRRVAKAEAS</sequence>
<feature type="transmembrane region" description="Helical" evidence="1">
    <location>
        <begin position="175"/>
        <end position="195"/>
    </location>
</feature>
<keyword evidence="1" id="KW-0472">Membrane</keyword>
<feature type="transmembrane region" description="Helical" evidence="1">
    <location>
        <begin position="151"/>
        <end position="169"/>
    </location>
</feature>
<comment type="caution">
    <text evidence="2">The sequence shown here is derived from an EMBL/GenBank/DDBJ whole genome shotgun (WGS) entry which is preliminary data.</text>
</comment>
<keyword evidence="1" id="KW-0812">Transmembrane</keyword>
<dbReference type="EMBL" id="SWCJ01000007">
    <property type="protein sequence ID" value="TKB54749.1"/>
    <property type="molecule type" value="Genomic_DNA"/>
</dbReference>
<evidence type="ECO:0000313" key="2">
    <source>
        <dbReference type="EMBL" id="TKB54749.1"/>
    </source>
</evidence>
<gene>
    <name evidence="2" type="ORF">FCL42_11405</name>
</gene>
<protein>
    <submittedName>
        <fullName evidence="2">Uncharacterized protein</fullName>
    </submittedName>
</protein>
<dbReference type="Proteomes" id="UP000305675">
    <property type="component" value="Unassembled WGS sequence"/>
</dbReference>
<keyword evidence="3" id="KW-1185">Reference proteome</keyword>